<evidence type="ECO:0000313" key="3">
    <source>
        <dbReference type="Proteomes" id="UP000290482"/>
    </source>
</evidence>
<dbReference type="Gene3D" id="3.80.10.10">
    <property type="entry name" value="Ribonuclease Inhibitor"/>
    <property type="match status" value="1"/>
</dbReference>
<keyword evidence="3" id="KW-1185">Reference proteome</keyword>
<sequence length="1114" mass="126935">MENKNLKTNDSKTVESKVDNEKKVRNTSPTWKIVSIASAALGVATVTGVTALATSLSTERKHQILNKELSKAKIDIIDKESKTKAQVLSISDFKSNINTKLYTLLVETDDLTKEVNKYALDDKNPYTTFRAKFALAWKSNNKITSDWKMFEFRNLVPPRTKQQLNEYGKIDNTNWKTKNVDLVFDPSFDPSKHLAHDVEEKVDGKYKYFDITLKQNNNENVQYEIVDINVKADDEKSEAIFSYKLKVKTIDDPNYISDTLEYKINTFAKTSTVLTALINNTEFEYQDANNTYVQNAIATNIVSKTALDPNLEIKVNSLVKDFANRKCKARIQLRSLDTNLMSNEKEIELTGFFDDRKQINDALGAISFNYNDKENTYASEAKKINLTYSGLDSIAKKDDIEVIYTGYELKQEDESNPAKRTNLLVSYKLRNNVTKFESANQVKTISNFKQYLISSELNKYLNANKDAIFTVNAKNDTEINNISNFSDFNISALDSKYQIDASNFTIIKNNDEVSLDLNYRISEKNGKPGIYSNFYRTRITGFKMPKSLVDKLAREVQIDAIGKASKMAYEYWDNLTVSDYSIVKDARVNINIKSVKQTSGNQISVKYTVVDAAKGTESAEVTKTISDFKTSDANEKDFSYEVIEYEGNKAAFLNGRKTKEVFVVPAKIGNYKVIKCGTLFHNIPATPNLRGYGVVLEEGIKEVSNLIMNTESKEFAQILAVKLPKSIEKINNLIVGKSSNLAYLKMYDNVKEINGLFTGFKNSIAKEDHYRMNFPDDYYITFYTPILALQFGEFFGYWTADSGVQGRGSFKFDLVESGETKTIKLNTSYINNYSFLESIDGKKLYKIIHNKEAIKTIDIELKYESISQNAFSGLDTETIDFWAPNLKINNLPKGWFLLDNLTNLKNLKFSHHKMEEIPFKNLMDGIHTLNNLELPNFKNDNGENVLENSSNKLAASTVNIRLPENTKSIGIFMEQFKTVTNLTSLTKLKLLKDEAFTYLRDTTLDFRNCPIEEIQQQAFWWSTENVTIYLPKNIKKVSKFILYGFVEDSKYSLLRNDDVTEQAKVKLTRLLNVKLVIKESQRPATWSPYFMAQYSSSSTNSTGVPGECVIEWVA</sequence>
<dbReference type="KEGG" id="mob:NCTC10112_00101"/>
<gene>
    <name evidence="2" type="ORF">NCTC10112_00101</name>
</gene>
<protein>
    <submittedName>
        <fullName evidence="2">Uncharacterized protein</fullName>
    </submittedName>
</protein>
<accession>A0A448ZVF4</accession>
<dbReference type="InterPro" id="IPR032675">
    <property type="entry name" value="LRR_dom_sf"/>
</dbReference>
<dbReference type="RefSeq" id="WP_022935868.1">
    <property type="nucleotide sequence ID" value="NZ_LR214940.1"/>
</dbReference>
<dbReference type="OrthoDB" id="403485at2"/>
<dbReference type="AlphaFoldDB" id="A0A448ZVF4"/>
<feature type="region of interest" description="Disordered" evidence="1">
    <location>
        <begin position="1"/>
        <end position="22"/>
    </location>
</feature>
<reference evidence="2 3" key="1">
    <citation type="submission" date="2019-01" db="EMBL/GenBank/DDBJ databases">
        <authorList>
            <consortium name="Pathogen Informatics"/>
        </authorList>
    </citation>
    <scope>NUCLEOTIDE SEQUENCE [LARGE SCALE GENOMIC DNA]</scope>
    <source>
        <strain evidence="2 3">NCTC10112</strain>
    </source>
</reference>
<name>A0A448ZVF4_METOS</name>
<evidence type="ECO:0000256" key="1">
    <source>
        <dbReference type="SAM" id="MobiDB-lite"/>
    </source>
</evidence>
<dbReference type="Proteomes" id="UP000290482">
    <property type="component" value="Chromosome"/>
</dbReference>
<proteinExistence type="predicted"/>
<dbReference type="EMBL" id="LR214940">
    <property type="protein sequence ID" value="VEU55214.1"/>
    <property type="molecule type" value="Genomic_DNA"/>
</dbReference>
<evidence type="ECO:0000313" key="2">
    <source>
        <dbReference type="EMBL" id="VEU55214.1"/>
    </source>
</evidence>
<organism evidence="2 3">
    <name type="scientific">Metamycoplasma orale</name>
    <name type="common">Mycoplasma orale</name>
    <dbReference type="NCBI Taxonomy" id="2121"/>
    <lineage>
        <taxon>Bacteria</taxon>
        <taxon>Bacillati</taxon>
        <taxon>Mycoplasmatota</taxon>
        <taxon>Mycoplasmoidales</taxon>
        <taxon>Metamycoplasmataceae</taxon>
        <taxon>Metamycoplasma</taxon>
    </lineage>
</organism>